<proteinExistence type="predicted"/>
<accession>A0A8S5MRY2</accession>
<dbReference type="EMBL" id="BK014973">
    <property type="protein sequence ID" value="DAD85081.1"/>
    <property type="molecule type" value="Genomic_DNA"/>
</dbReference>
<evidence type="ECO:0000313" key="1">
    <source>
        <dbReference type="EMBL" id="DAD85081.1"/>
    </source>
</evidence>
<name>A0A8S5MRY2_9CAUD</name>
<reference evidence="1" key="1">
    <citation type="journal article" date="2021" name="Proc. Natl. Acad. Sci. U.S.A.">
        <title>A Catalog of Tens of Thousands of Viruses from Human Metagenomes Reveals Hidden Associations with Chronic Diseases.</title>
        <authorList>
            <person name="Tisza M.J."/>
            <person name="Buck C.B."/>
        </authorList>
    </citation>
    <scope>NUCLEOTIDE SEQUENCE</scope>
    <source>
        <strain evidence="1">CtbWL16</strain>
    </source>
</reference>
<sequence>MTWREIKLATLQKMFSADGSTLVEDETTKDYLAGMPQTANEALALLCTSNKYLRKSVLLEKETGPARFTMKDSAEDFWIFGTPEVYRMENSMPYKTYAYNIVAGRDIVFLDEKAGEYEVFYNAWPPRITEETLDNYELPLTPDVAVLLPLYMASQLYKDDDNSIATIYRNEFEVARGELVSGTGGIVTSEWTAKDGWC</sequence>
<organism evidence="1">
    <name type="scientific">Myoviridae sp. ctbWL16</name>
    <dbReference type="NCBI Taxonomy" id="2826668"/>
    <lineage>
        <taxon>Viruses</taxon>
        <taxon>Duplodnaviria</taxon>
        <taxon>Heunggongvirae</taxon>
        <taxon>Uroviricota</taxon>
        <taxon>Caudoviricetes</taxon>
    </lineage>
</organism>
<protein>
    <submittedName>
        <fullName evidence="1">Uncharacterized protein</fullName>
    </submittedName>
</protein>